<protein>
    <recommendedName>
        <fullName evidence="3">Orphan protein</fullName>
    </recommendedName>
</protein>
<organism evidence="1 2">
    <name type="scientific">Pseudoalteromonas aurantia 208</name>
    <dbReference type="NCBI Taxonomy" id="1314867"/>
    <lineage>
        <taxon>Bacteria</taxon>
        <taxon>Pseudomonadati</taxon>
        <taxon>Pseudomonadota</taxon>
        <taxon>Gammaproteobacteria</taxon>
        <taxon>Alteromonadales</taxon>
        <taxon>Pseudoalteromonadaceae</taxon>
        <taxon>Pseudoalteromonas</taxon>
    </lineage>
</organism>
<comment type="caution">
    <text evidence="1">The sequence shown here is derived from an EMBL/GenBank/DDBJ whole genome shotgun (WGS) entry which is preliminary data.</text>
</comment>
<sequence>MMYVILFFIRQVISMRFMEINAHYKESIFNMIAVGFSILNRSSG</sequence>
<dbReference type="EMBL" id="AQGV01000012">
    <property type="protein sequence ID" value="MBE0367970.1"/>
    <property type="molecule type" value="Genomic_DNA"/>
</dbReference>
<evidence type="ECO:0000313" key="2">
    <source>
        <dbReference type="Proteomes" id="UP000615755"/>
    </source>
</evidence>
<evidence type="ECO:0000313" key="1">
    <source>
        <dbReference type="EMBL" id="MBE0367970.1"/>
    </source>
</evidence>
<keyword evidence="2" id="KW-1185">Reference proteome</keyword>
<name>A0ABR9ECL6_9GAMM</name>
<reference evidence="1 2" key="1">
    <citation type="submission" date="2015-03" db="EMBL/GenBank/DDBJ databases">
        <title>Genome sequence of Pseudoalteromonas aurantia.</title>
        <authorList>
            <person name="Xie B.-B."/>
            <person name="Rong J.-C."/>
            <person name="Qin Q.-L."/>
            <person name="Zhang Y.-Z."/>
        </authorList>
    </citation>
    <scope>NUCLEOTIDE SEQUENCE [LARGE SCALE GENOMIC DNA]</scope>
    <source>
        <strain evidence="1 2">208</strain>
    </source>
</reference>
<evidence type="ECO:0008006" key="3">
    <source>
        <dbReference type="Google" id="ProtNLM"/>
    </source>
</evidence>
<proteinExistence type="predicted"/>
<gene>
    <name evidence="1" type="ORF">PAUR_a1456</name>
</gene>
<dbReference type="Proteomes" id="UP000615755">
    <property type="component" value="Unassembled WGS sequence"/>
</dbReference>
<accession>A0ABR9ECL6</accession>